<organism evidence="2">
    <name type="scientific">Opuntia streptacantha</name>
    <name type="common">Prickly pear cactus</name>
    <name type="synonym">Opuntia cardona</name>
    <dbReference type="NCBI Taxonomy" id="393608"/>
    <lineage>
        <taxon>Eukaryota</taxon>
        <taxon>Viridiplantae</taxon>
        <taxon>Streptophyta</taxon>
        <taxon>Embryophyta</taxon>
        <taxon>Tracheophyta</taxon>
        <taxon>Spermatophyta</taxon>
        <taxon>Magnoliopsida</taxon>
        <taxon>eudicotyledons</taxon>
        <taxon>Gunneridae</taxon>
        <taxon>Pentapetalae</taxon>
        <taxon>Caryophyllales</taxon>
        <taxon>Cactineae</taxon>
        <taxon>Cactaceae</taxon>
        <taxon>Opuntioideae</taxon>
        <taxon>Opuntia</taxon>
    </lineage>
</organism>
<evidence type="ECO:0000313" key="2">
    <source>
        <dbReference type="EMBL" id="MBA4628510.1"/>
    </source>
</evidence>
<name>A0A7C8YXR2_OPUST</name>
<dbReference type="AlphaFoldDB" id="A0A7C8YXR2"/>
<reference evidence="2" key="1">
    <citation type="journal article" date="2013" name="J. Plant Res.">
        <title>Effect of fungi and light on seed germination of three Opuntia species from semiarid lands of central Mexico.</title>
        <authorList>
            <person name="Delgado-Sanchez P."/>
            <person name="Jimenez-Bremont J.F."/>
            <person name="Guerrero-Gonzalez Mde L."/>
            <person name="Flores J."/>
        </authorList>
    </citation>
    <scope>NUCLEOTIDE SEQUENCE</scope>
    <source>
        <tissue evidence="2">Cladode</tissue>
    </source>
</reference>
<keyword evidence="1" id="KW-0472">Membrane</keyword>
<reference evidence="2" key="2">
    <citation type="submission" date="2020-07" db="EMBL/GenBank/DDBJ databases">
        <authorList>
            <person name="Vera ALvarez R."/>
            <person name="Arias-Moreno D.M."/>
            <person name="Jimenez-Jacinto V."/>
            <person name="Jimenez-Bremont J.F."/>
            <person name="Swaminathan K."/>
            <person name="Moose S.P."/>
            <person name="Guerrero-Gonzalez M.L."/>
            <person name="Marino-Ramirez L."/>
            <person name="Landsman D."/>
            <person name="Rodriguez-Kessler M."/>
            <person name="Delgado-Sanchez P."/>
        </authorList>
    </citation>
    <scope>NUCLEOTIDE SEQUENCE</scope>
    <source>
        <tissue evidence="2">Cladode</tissue>
    </source>
</reference>
<protein>
    <submittedName>
        <fullName evidence="2">Uncharacterized protein</fullName>
    </submittedName>
</protein>
<evidence type="ECO:0000256" key="1">
    <source>
        <dbReference type="SAM" id="Phobius"/>
    </source>
</evidence>
<sequence>MEFSGFSAKSNAFDPKVSWSILFLLCKSPRGIIPAKANSVSATSTSSLEIGTEATGLAERSMQPFVLILVFFILSFLSVSIPFTKLFNLFAPDKAADADSQLRFLIAERSFLGTEAGSTVLESPKIFLGNLNFLELAIQQRSSS</sequence>
<proteinExistence type="predicted"/>
<feature type="transmembrane region" description="Helical" evidence="1">
    <location>
        <begin position="65"/>
        <end position="84"/>
    </location>
</feature>
<keyword evidence="1" id="KW-1133">Transmembrane helix</keyword>
<keyword evidence="1" id="KW-0812">Transmembrane</keyword>
<accession>A0A7C8YXR2</accession>
<dbReference type="EMBL" id="GISG01066284">
    <property type="protein sequence ID" value="MBA4628510.1"/>
    <property type="molecule type" value="Transcribed_RNA"/>
</dbReference>